<feature type="region of interest" description="Disordered" evidence="1">
    <location>
        <begin position="1"/>
        <end position="65"/>
    </location>
</feature>
<name>A0A8S5P600_9CAUD</name>
<organism evidence="2">
    <name type="scientific">Siphoviridae sp. ct1Eo1</name>
    <dbReference type="NCBI Taxonomy" id="2825307"/>
    <lineage>
        <taxon>Viruses</taxon>
        <taxon>Duplodnaviria</taxon>
        <taxon>Heunggongvirae</taxon>
        <taxon>Uroviricota</taxon>
        <taxon>Caudoviricetes</taxon>
    </lineage>
</organism>
<evidence type="ECO:0000313" key="2">
    <source>
        <dbReference type="EMBL" id="DAE02064.1"/>
    </source>
</evidence>
<sequence length="65" mass="6909">MTFPFLKSSETALSRPPQKRGVNDSGNYSTSPYSPDVPAAFNPAKSEAAGDVKRPLSVLPSLART</sequence>
<dbReference type="EMBL" id="BK015340">
    <property type="protein sequence ID" value="DAE02064.1"/>
    <property type="molecule type" value="Genomic_DNA"/>
</dbReference>
<feature type="compositionally biased region" description="Polar residues" evidence="1">
    <location>
        <begin position="24"/>
        <end position="33"/>
    </location>
</feature>
<reference evidence="2" key="1">
    <citation type="journal article" date="2021" name="Proc. Natl. Acad. Sci. U.S.A.">
        <title>A Catalog of Tens of Thousands of Viruses from Human Metagenomes Reveals Hidden Associations with Chronic Diseases.</title>
        <authorList>
            <person name="Tisza M.J."/>
            <person name="Buck C.B."/>
        </authorList>
    </citation>
    <scope>NUCLEOTIDE SEQUENCE</scope>
    <source>
        <strain evidence="2">Ct1Eo1</strain>
    </source>
</reference>
<protein>
    <submittedName>
        <fullName evidence="2">Uncharacterized protein</fullName>
    </submittedName>
</protein>
<proteinExistence type="predicted"/>
<accession>A0A8S5P600</accession>
<evidence type="ECO:0000256" key="1">
    <source>
        <dbReference type="SAM" id="MobiDB-lite"/>
    </source>
</evidence>